<reference evidence="4 5" key="1">
    <citation type="journal article" date="2019" name="Int. J. Syst. Evol. Microbiol.">
        <title>The Global Catalogue of Microorganisms (GCM) 10K type strain sequencing project: providing services to taxonomists for standard genome sequencing and annotation.</title>
        <authorList>
            <consortium name="The Broad Institute Genomics Platform"/>
            <consortium name="The Broad Institute Genome Sequencing Center for Infectious Disease"/>
            <person name="Wu L."/>
            <person name="Ma J."/>
        </authorList>
    </citation>
    <scope>NUCLEOTIDE SEQUENCE [LARGE SCALE GENOMIC DNA]</scope>
    <source>
        <strain evidence="4 5">JCM 13004</strain>
    </source>
</reference>
<dbReference type="EMBL" id="BAAALF010000016">
    <property type="protein sequence ID" value="GAA1225637.1"/>
    <property type="molecule type" value="Genomic_DNA"/>
</dbReference>
<feature type="domain" description="Histidine kinase/HSP90-like ATPase" evidence="3">
    <location>
        <begin position="54"/>
        <end position="166"/>
    </location>
</feature>
<dbReference type="SUPFAM" id="SSF55874">
    <property type="entry name" value="ATPase domain of HSP90 chaperone/DNA topoisomerase II/histidine kinase"/>
    <property type="match status" value="1"/>
</dbReference>
<dbReference type="Gene3D" id="3.30.565.10">
    <property type="entry name" value="Histidine kinase-like ATPase, C-terminal domain"/>
    <property type="match status" value="1"/>
</dbReference>
<feature type="region of interest" description="Disordered" evidence="2">
    <location>
        <begin position="1"/>
        <end position="32"/>
    </location>
</feature>
<evidence type="ECO:0000313" key="5">
    <source>
        <dbReference type="Proteomes" id="UP001500037"/>
    </source>
</evidence>
<dbReference type="Proteomes" id="UP001500037">
    <property type="component" value="Unassembled WGS sequence"/>
</dbReference>
<dbReference type="PANTHER" id="PTHR35526:SF3">
    <property type="entry name" value="ANTI-SIGMA-F FACTOR RSBW"/>
    <property type="match status" value="1"/>
</dbReference>
<evidence type="ECO:0000313" key="4">
    <source>
        <dbReference type="EMBL" id="GAA1225637.1"/>
    </source>
</evidence>
<comment type="caution">
    <text evidence="4">The sequence shown here is derived from an EMBL/GenBank/DDBJ whole genome shotgun (WGS) entry which is preliminary data.</text>
</comment>
<dbReference type="PANTHER" id="PTHR35526">
    <property type="entry name" value="ANTI-SIGMA-F FACTOR RSBW-RELATED"/>
    <property type="match status" value="1"/>
</dbReference>
<accession>A0ABN1VZH9</accession>
<keyword evidence="1" id="KW-0723">Serine/threonine-protein kinase</keyword>
<organism evidence="4 5">
    <name type="scientific">Kitasatospora nipponensis</name>
    <dbReference type="NCBI Taxonomy" id="258049"/>
    <lineage>
        <taxon>Bacteria</taxon>
        <taxon>Bacillati</taxon>
        <taxon>Actinomycetota</taxon>
        <taxon>Actinomycetes</taxon>
        <taxon>Kitasatosporales</taxon>
        <taxon>Streptomycetaceae</taxon>
        <taxon>Kitasatospora</taxon>
    </lineage>
</organism>
<gene>
    <name evidence="4" type="ORF">GCM10009665_15120</name>
</gene>
<dbReference type="Pfam" id="PF13581">
    <property type="entry name" value="HATPase_c_2"/>
    <property type="match status" value="1"/>
</dbReference>
<keyword evidence="1" id="KW-0808">Transferase</keyword>
<keyword evidence="1" id="KW-0418">Kinase</keyword>
<dbReference type="CDD" id="cd16936">
    <property type="entry name" value="HATPase_RsbW-like"/>
    <property type="match status" value="1"/>
</dbReference>
<dbReference type="InterPro" id="IPR050267">
    <property type="entry name" value="Anti-sigma-factor_SerPK"/>
</dbReference>
<dbReference type="InterPro" id="IPR036890">
    <property type="entry name" value="HATPase_C_sf"/>
</dbReference>
<keyword evidence="5" id="KW-1185">Reference proteome</keyword>
<name>A0ABN1VZH9_9ACTN</name>
<sequence length="198" mass="21414">MVGTHLALIPEPPARQSWGSSEGKPEEPRLRGRSVLMSPTNNAELPAPQTWEVEPELAAVPSTRRLIKGIAQHWSVPLSHAALRDVELCASEVLTNAVEHTGARFRVTVRWTGEHLRVEVADNSLRAPDPGSAEDMITGGRGLVLVDGLAHSWGWYPEGAGKVVWFECAADQLVTGDRRLAVLVHATQAQTACLPQSA</sequence>
<protein>
    <recommendedName>
        <fullName evidence="3">Histidine kinase/HSP90-like ATPase domain-containing protein</fullName>
    </recommendedName>
</protein>
<evidence type="ECO:0000256" key="2">
    <source>
        <dbReference type="SAM" id="MobiDB-lite"/>
    </source>
</evidence>
<evidence type="ECO:0000256" key="1">
    <source>
        <dbReference type="ARBA" id="ARBA00022527"/>
    </source>
</evidence>
<proteinExistence type="predicted"/>
<dbReference type="InterPro" id="IPR003594">
    <property type="entry name" value="HATPase_dom"/>
</dbReference>
<evidence type="ECO:0000259" key="3">
    <source>
        <dbReference type="Pfam" id="PF13581"/>
    </source>
</evidence>